<accession>A0ABW8CIQ3</accession>
<evidence type="ECO:0000313" key="1">
    <source>
        <dbReference type="EMBL" id="MFI9105677.1"/>
    </source>
</evidence>
<dbReference type="Pfam" id="PF01026">
    <property type="entry name" value="TatD_DNase"/>
    <property type="match status" value="1"/>
</dbReference>
<evidence type="ECO:0000313" key="2">
    <source>
        <dbReference type="Proteomes" id="UP001614394"/>
    </source>
</evidence>
<comment type="caution">
    <text evidence="1">The sequence shown here is derived from an EMBL/GenBank/DDBJ whole genome shotgun (WGS) entry which is preliminary data.</text>
</comment>
<protein>
    <submittedName>
        <fullName evidence="1">TatD family hydrolase</fullName>
        <ecNumber evidence="1">3.1.-.-</ecNumber>
    </submittedName>
</protein>
<sequence>MSPKNEKSAAPPVPEPLRVPVADSHTHLDMQEGTVEEALAKAASVGVTTLIQVGCDLKGSQWAADTAAQHPNVWATVALHPNEAPRIVHGDPDGWSRQGARTPGGDKALQDALDRIAALAALPQVRGVGETGLDYFRTGPEGVEAQQYSFRRHIDIAKGVGKALVIHDREAHADVLRILDEEGAPDTVVFHCYSGDAAMARICADKGYYMSFAGNVTYKSAQDLRDAVAVAPLELLLVETDAPFLTPVPYRGRPNAPYLIPVTLRAMAAAKQLPEDELASAIGANTARAFGY</sequence>
<dbReference type="InterPro" id="IPR032466">
    <property type="entry name" value="Metal_Hydrolase"/>
</dbReference>
<organism evidence="1 2">
    <name type="scientific">Streptomyces fildesensis</name>
    <dbReference type="NCBI Taxonomy" id="375757"/>
    <lineage>
        <taxon>Bacteria</taxon>
        <taxon>Bacillati</taxon>
        <taxon>Actinomycetota</taxon>
        <taxon>Actinomycetes</taxon>
        <taxon>Kitasatosporales</taxon>
        <taxon>Streptomycetaceae</taxon>
        <taxon>Streptomyces</taxon>
    </lineage>
</organism>
<dbReference type="CDD" id="cd01310">
    <property type="entry name" value="TatD_DNAse"/>
    <property type="match status" value="1"/>
</dbReference>
<dbReference type="EC" id="3.1.-.-" evidence="1"/>
<dbReference type="Proteomes" id="UP001614394">
    <property type="component" value="Unassembled WGS sequence"/>
</dbReference>
<dbReference type="InterPro" id="IPR001130">
    <property type="entry name" value="TatD-like"/>
</dbReference>
<dbReference type="Gene3D" id="3.20.20.140">
    <property type="entry name" value="Metal-dependent hydrolases"/>
    <property type="match status" value="1"/>
</dbReference>
<reference evidence="1 2" key="1">
    <citation type="submission" date="2024-10" db="EMBL/GenBank/DDBJ databases">
        <title>The Natural Products Discovery Center: Release of the First 8490 Sequenced Strains for Exploring Actinobacteria Biosynthetic Diversity.</title>
        <authorList>
            <person name="Kalkreuter E."/>
            <person name="Kautsar S.A."/>
            <person name="Yang D."/>
            <person name="Bader C.D."/>
            <person name="Teijaro C.N."/>
            <person name="Fluegel L."/>
            <person name="Davis C.M."/>
            <person name="Simpson J.R."/>
            <person name="Lauterbach L."/>
            <person name="Steele A.D."/>
            <person name="Gui C."/>
            <person name="Meng S."/>
            <person name="Li G."/>
            <person name="Viehrig K."/>
            <person name="Ye F."/>
            <person name="Su P."/>
            <person name="Kiefer A.F."/>
            <person name="Nichols A."/>
            <person name="Cepeda A.J."/>
            <person name="Yan W."/>
            <person name="Fan B."/>
            <person name="Jiang Y."/>
            <person name="Adhikari A."/>
            <person name="Zheng C.-J."/>
            <person name="Schuster L."/>
            <person name="Cowan T.M."/>
            <person name="Smanski M.J."/>
            <person name="Chevrette M.G."/>
            <person name="De Carvalho L.P.S."/>
            <person name="Shen B."/>
        </authorList>
    </citation>
    <scope>NUCLEOTIDE SEQUENCE [LARGE SCALE GENOMIC DNA]</scope>
    <source>
        <strain evidence="1 2">NPDC053399</strain>
    </source>
</reference>
<dbReference type="PANTHER" id="PTHR46124:SF2">
    <property type="entry name" value="D-AMINOACYL-TRNA DEACYLASE"/>
    <property type="match status" value="1"/>
</dbReference>
<dbReference type="EMBL" id="JBITYG010000013">
    <property type="protein sequence ID" value="MFI9105677.1"/>
    <property type="molecule type" value="Genomic_DNA"/>
</dbReference>
<dbReference type="PANTHER" id="PTHR46124">
    <property type="entry name" value="D-AMINOACYL-TRNA DEACYLASE"/>
    <property type="match status" value="1"/>
</dbReference>
<dbReference type="GO" id="GO:0016787">
    <property type="term" value="F:hydrolase activity"/>
    <property type="evidence" value="ECO:0007669"/>
    <property type="project" value="UniProtKB-KW"/>
</dbReference>
<proteinExistence type="predicted"/>
<keyword evidence="2" id="KW-1185">Reference proteome</keyword>
<dbReference type="RefSeq" id="WP_399656546.1">
    <property type="nucleotide sequence ID" value="NZ_JBITYG010000013.1"/>
</dbReference>
<name>A0ABW8CIQ3_9ACTN</name>
<keyword evidence="1" id="KW-0378">Hydrolase</keyword>
<gene>
    <name evidence="1" type="ORF">ACIGXA_34750</name>
</gene>
<dbReference type="SUPFAM" id="SSF51556">
    <property type="entry name" value="Metallo-dependent hydrolases"/>
    <property type="match status" value="1"/>
</dbReference>
<dbReference type="PIRSF" id="PIRSF005902">
    <property type="entry name" value="DNase_TatD"/>
    <property type="match status" value="1"/>
</dbReference>